<reference evidence="3" key="2">
    <citation type="submission" date="2015-01" db="EMBL/GenBank/DDBJ databases">
        <title>Evolutionary Origins and Diversification of the Mycorrhizal Mutualists.</title>
        <authorList>
            <consortium name="DOE Joint Genome Institute"/>
            <consortium name="Mycorrhizal Genomics Consortium"/>
            <person name="Kohler A."/>
            <person name="Kuo A."/>
            <person name="Nagy L.G."/>
            <person name="Floudas D."/>
            <person name="Copeland A."/>
            <person name="Barry K.W."/>
            <person name="Cichocki N."/>
            <person name="Veneault-Fourrey C."/>
            <person name="LaButti K."/>
            <person name="Lindquist E.A."/>
            <person name="Lipzen A."/>
            <person name="Lundell T."/>
            <person name="Morin E."/>
            <person name="Murat C."/>
            <person name="Riley R."/>
            <person name="Ohm R."/>
            <person name="Sun H."/>
            <person name="Tunlid A."/>
            <person name="Henrissat B."/>
            <person name="Grigoriev I.V."/>
            <person name="Hibbett D.S."/>
            <person name="Martin F."/>
        </authorList>
    </citation>
    <scope>NUCLEOTIDE SEQUENCE [LARGE SCALE GENOMIC DNA]</scope>
    <source>
        <strain evidence="3">Zn</strain>
    </source>
</reference>
<proteinExistence type="predicted"/>
<name>A0A0C3H3P9_OIDMZ</name>
<keyword evidence="3" id="KW-1185">Reference proteome</keyword>
<dbReference type="Proteomes" id="UP000054321">
    <property type="component" value="Unassembled WGS sequence"/>
</dbReference>
<protein>
    <submittedName>
        <fullName evidence="2">Uncharacterized protein</fullName>
    </submittedName>
</protein>
<evidence type="ECO:0000256" key="1">
    <source>
        <dbReference type="SAM" id="Coils"/>
    </source>
</evidence>
<organism evidence="2 3">
    <name type="scientific">Oidiodendron maius (strain Zn)</name>
    <dbReference type="NCBI Taxonomy" id="913774"/>
    <lineage>
        <taxon>Eukaryota</taxon>
        <taxon>Fungi</taxon>
        <taxon>Dikarya</taxon>
        <taxon>Ascomycota</taxon>
        <taxon>Pezizomycotina</taxon>
        <taxon>Leotiomycetes</taxon>
        <taxon>Leotiomycetes incertae sedis</taxon>
        <taxon>Myxotrichaceae</taxon>
        <taxon>Oidiodendron</taxon>
    </lineage>
</organism>
<dbReference type="EMBL" id="KN832881">
    <property type="protein sequence ID" value="KIM98084.1"/>
    <property type="molecule type" value="Genomic_DNA"/>
</dbReference>
<dbReference type="HOGENOM" id="CLU_1272545_0_0_1"/>
<reference evidence="2 3" key="1">
    <citation type="submission" date="2014-04" db="EMBL/GenBank/DDBJ databases">
        <authorList>
            <consortium name="DOE Joint Genome Institute"/>
            <person name="Kuo A."/>
            <person name="Martino E."/>
            <person name="Perotto S."/>
            <person name="Kohler A."/>
            <person name="Nagy L.G."/>
            <person name="Floudas D."/>
            <person name="Copeland A."/>
            <person name="Barry K.W."/>
            <person name="Cichocki N."/>
            <person name="Veneault-Fourrey C."/>
            <person name="LaButti K."/>
            <person name="Lindquist E.A."/>
            <person name="Lipzen A."/>
            <person name="Lundell T."/>
            <person name="Morin E."/>
            <person name="Murat C."/>
            <person name="Sun H."/>
            <person name="Tunlid A."/>
            <person name="Henrissat B."/>
            <person name="Grigoriev I.V."/>
            <person name="Hibbett D.S."/>
            <person name="Martin F."/>
            <person name="Nordberg H.P."/>
            <person name="Cantor M.N."/>
            <person name="Hua S.X."/>
        </authorList>
    </citation>
    <scope>NUCLEOTIDE SEQUENCE [LARGE SCALE GENOMIC DNA]</scope>
    <source>
        <strain evidence="2 3">Zn</strain>
    </source>
</reference>
<keyword evidence="1" id="KW-0175">Coiled coil</keyword>
<dbReference type="InParanoid" id="A0A0C3H3P9"/>
<dbReference type="AlphaFoldDB" id="A0A0C3H3P9"/>
<gene>
    <name evidence="2" type="ORF">OIDMADRAFT_182428</name>
</gene>
<accession>A0A0C3H3P9</accession>
<evidence type="ECO:0000313" key="3">
    <source>
        <dbReference type="Proteomes" id="UP000054321"/>
    </source>
</evidence>
<dbReference type="OrthoDB" id="3506617at2759"/>
<feature type="coiled-coil region" evidence="1">
    <location>
        <begin position="179"/>
        <end position="213"/>
    </location>
</feature>
<evidence type="ECO:0000313" key="2">
    <source>
        <dbReference type="EMBL" id="KIM98084.1"/>
    </source>
</evidence>
<sequence length="214" mass="24379">MSGPQQRPSIISKRTHVRARNHASDLHAKMPTAPRVFDRILVGLGFAGLGLYIYKNYHKLSPYEIVGLSLGSVGIAHGLYDLGKRTGLVEGASFVLLGGADGIGPEYKEEDWRAEFKEKEYEDLNTAEKISWLRKEEKRIRDAQADEQFKCGQAYIAKEEAYTAYEKHGGYGGDDWKQYNAADKTCQEMYNQYERQQKRLGQIRAEIKILKEQL</sequence>